<name>A0A2N3HP47_9FLAO</name>
<dbReference type="OrthoDB" id="9767869at2"/>
<dbReference type="SUPFAM" id="SSF53448">
    <property type="entry name" value="Nucleotide-diphospho-sugar transferases"/>
    <property type="match status" value="1"/>
</dbReference>
<sequence>MALDDKLLAVVWMLAYNHEDYIEQAVESVMVQNTTFNYKLIIGEDYSTDTTRSICKRLQDKYPDNIDLILNETNLGHEKNGQNIYNLCLASKAKYIAMLEGDDYWTDPLKLQKQIDFLEENSEYSMSFTRFKVKHNTLPKLSDDKYGRYFKDGDAYILFDFDKFAKGWYGGAPTLVFRARLFNINLISKYRYFRDIHLFTELLKGGNGVCLNFYGSVYRIHDGGIHSSAKPLERAETASLCYKELYFKNINIPQLKIKYRYFHSSYIKELLVHKHYFTAFKQAFLFGFYMKDFDFIVSNYKRITKQMLKGRRIWMFKKIKMAFQNKPKKKEFLGSQHYWEQRYQANKNSGVGSYGRLAEFKAEVLNAFVQKNGIQSVIEFGCGDGHQLSLAHYPSYIGFDVSLKALELCKERFKNDQTKAFYSMEDEAFVNTKADLVLSLDVIYHLIEDAVFENYMNRLFKSSTTYVIIYSSNYDAHEVVHVKCRTFTNWIAAHVSNEWKLLEHIRNKYPFDSNNPDHSSMADFYIYRKKR</sequence>
<dbReference type="GO" id="GO:0016758">
    <property type="term" value="F:hexosyltransferase activity"/>
    <property type="evidence" value="ECO:0007669"/>
    <property type="project" value="UniProtKB-ARBA"/>
</dbReference>
<dbReference type="PANTHER" id="PTHR22916:SF3">
    <property type="entry name" value="UDP-GLCNAC:BETAGAL BETA-1,3-N-ACETYLGLUCOSAMINYLTRANSFERASE-LIKE PROTEIN 1"/>
    <property type="match status" value="1"/>
</dbReference>
<dbReference type="PANTHER" id="PTHR22916">
    <property type="entry name" value="GLYCOSYLTRANSFERASE"/>
    <property type="match status" value="1"/>
</dbReference>
<dbReference type="InterPro" id="IPR001173">
    <property type="entry name" value="Glyco_trans_2-like"/>
</dbReference>
<dbReference type="Pfam" id="PF00535">
    <property type="entry name" value="Glycos_transf_2"/>
    <property type="match status" value="1"/>
</dbReference>
<comment type="caution">
    <text evidence="2">The sequence shown here is derived from an EMBL/GenBank/DDBJ whole genome shotgun (WGS) entry which is preliminary data.</text>
</comment>
<feature type="domain" description="Glycosyltransferase 2-like" evidence="1">
    <location>
        <begin position="12"/>
        <end position="146"/>
    </location>
</feature>
<dbReference type="EMBL" id="PJEO01000009">
    <property type="protein sequence ID" value="PKQ46726.1"/>
    <property type="molecule type" value="Genomic_DNA"/>
</dbReference>
<evidence type="ECO:0000313" key="3">
    <source>
        <dbReference type="Proteomes" id="UP000233435"/>
    </source>
</evidence>
<dbReference type="Proteomes" id="UP000233435">
    <property type="component" value="Unassembled WGS sequence"/>
</dbReference>
<evidence type="ECO:0000313" key="2">
    <source>
        <dbReference type="EMBL" id="PKQ46726.1"/>
    </source>
</evidence>
<gene>
    <name evidence="2" type="ORF">CSW08_01630</name>
</gene>
<dbReference type="Pfam" id="PF13489">
    <property type="entry name" value="Methyltransf_23"/>
    <property type="match status" value="1"/>
</dbReference>
<dbReference type="Gene3D" id="3.40.50.150">
    <property type="entry name" value="Vaccinia Virus protein VP39"/>
    <property type="match status" value="1"/>
</dbReference>
<protein>
    <recommendedName>
        <fullName evidence="1">Glycosyltransferase 2-like domain-containing protein</fullName>
    </recommendedName>
</protein>
<accession>A0A2N3HP47</accession>
<reference evidence="2 3" key="1">
    <citation type="submission" date="2017-12" db="EMBL/GenBank/DDBJ databases">
        <title>Confluentibacter flavum sp. nov., isolated from the saline lake.</title>
        <authorList>
            <person name="Yu L."/>
        </authorList>
    </citation>
    <scope>NUCLEOTIDE SEQUENCE [LARGE SCALE GENOMIC DNA]</scope>
    <source>
        <strain evidence="2 3">3B</strain>
    </source>
</reference>
<dbReference type="Gene3D" id="3.90.550.10">
    <property type="entry name" value="Spore Coat Polysaccharide Biosynthesis Protein SpsA, Chain A"/>
    <property type="match status" value="1"/>
</dbReference>
<dbReference type="InterPro" id="IPR029044">
    <property type="entry name" value="Nucleotide-diphossugar_trans"/>
</dbReference>
<organism evidence="2 3">
    <name type="scientific">Confluentibacter flavum</name>
    <dbReference type="NCBI Taxonomy" id="1909700"/>
    <lineage>
        <taxon>Bacteria</taxon>
        <taxon>Pseudomonadati</taxon>
        <taxon>Bacteroidota</taxon>
        <taxon>Flavobacteriia</taxon>
        <taxon>Flavobacteriales</taxon>
        <taxon>Flavobacteriaceae</taxon>
        <taxon>Confluentibacter</taxon>
    </lineage>
</organism>
<dbReference type="SUPFAM" id="SSF53335">
    <property type="entry name" value="S-adenosyl-L-methionine-dependent methyltransferases"/>
    <property type="match status" value="1"/>
</dbReference>
<dbReference type="AlphaFoldDB" id="A0A2N3HP47"/>
<evidence type="ECO:0000259" key="1">
    <source>
        <dbReference type="Pfam" id="PF00535"/>
    </source>
</evidence>
<proteinExistence type="predicted"/>
<dbReference type="InterPro" id="IPR029063">
    <property type="entry name" value="SAM-dependent_MTases_sf"/>
</dbReference>
<keyword evidence="3" id="KW-1185">Reference proteome</keyword>